<accession>A0A8R1ITY0</accession>
<protein>
    <submittedName>
        <fullName evidence="2">Uncharacterized protein</fullName>
    </submittedName>
</protein>
<keyword evidence="3" id="KW-1185">Reference proteome</keyword>
<reference evidence="2" key="2">
    <citation type="submission" date="2022-06" db="UniProtKB">
        <authorList>
            <consortium name="EnsemblMetazoa"/>
        </authorList>
    </citation>
    <scope>IDENTIFICATION</scope>
    <source>
        <strain evidence="2">DF5081</strain>
    </source>
</reference>
<dbReference type="EnsemblMetazoa" id="CJA42171.1">
    <property type="protein sequence ID" value="CJA42171.1"/>
    <property type="gene ID" value="WBGene00218019"/>
</dbReference>
<feature type="compositionally biased region" description="Basic and acidic residues" evidence="1">
    <location>
        <begin position="66"/>
        <end position="82"/>
    </location>
</feature>
<sequence>MPFLFIRYNGYYPLYPSSPMAPRPIPRITKCSSDGATMPSRRRLSTDRPCLQMSMSHEARRKRSRLTRERCVTSDSKKSNCD</sequence>
<reference evidence="3" key="1">
    <citation type="submission" date="2010-08" db="EMBL/GenBank/DDBJ databases">
        <authorList>
            <consortium name="Caenorhabditis japonica Sequencing Consortium"/>
            <person name="Wilson R.K."/>
        </authorList>
    </citation>
    <scope>NUCLEOTIDE SEQUENCE [LARGE SCALE GENOMIC DNA]</scope>
    <source>
        <strain evidence="3">DF5081</strain>
    </source>
</reference>
<feature type="region of interest" description="Disordered" evidence="1">
    <location>
        <begin position="54"/>
        <end position="82"/>
    </location>
</feature>
<evidence type="ECO:0000313" key="3">
    <source>
        <dbReference type="Proteomes" id="UP000005237"/>
    </source>
</evidence>
<organism evidence="2 3">
    <name type="scientific">Caenorhabditis japonica</name>
    <dbReference type="NCBI Taxonomy" id="281687"/>
    <lineage>
        <taxon>Eukaryota</taxon>
        <taxon>Metazoa</taxon>
        <taxon>Ecdysozoa</taxon>
        <taxon>Nematoda</taxon>
        <taxon>Chromadorea</taxon>
        <taxon>Rhabditida</taxon>
        <taxon>Rhabditina</taxon>
        <taxon>Rhabditomorpha</taxon>
        <taxon>Rhabditoidea</taxon>
        <taxon>Rhabditidae</taxon>
        <taxon>Peloderinae</taxon>
        <taxon>Caenorhabditis</taxon>
    </lineage>
</organism>
<proteinExistence type="predicted"/>
<evidence type="ECO:0000313" key="2">
    <source>
        <dbReference type="EnsemblMetazoa" id="CJA42171.1"/>
    </source>
</evidence>
<dbReference type="AlphaFoldDB" id="A0A8R1ITY0"/>
<dbReference type="Proteomes" id="UP000005237">
    <property type="component" value="Unassembled WGS sequence"/>
</dbReference>
<name>A0A8R1ITY0_CAEJA</name>
<evidence type="ECO:0000256" key="1">
    <source>
        <dbReference type="SAM" id="MobiDB-lite"/>
    </source>
</evidence>